<proteinExistence type="predicted"/>
<evidence type="ECO:0000313" key="1">
    <source>
        <dbReference type="EMBL" id="KAJ4259704.1"/>
    </source>
</evidence>
<reference evidence="1" key="1">
    <citation type="submission" date="2022-09" db="EMBL/GenBank/DDBJ databases">
        <title>Fusarium specimens isolated from Avocado Roots.</title>
        <authorList>
            <person name="Stajich J."/>
            <person name="Roper C."/>
            <person name="Heimlech-Rivalta G."/>
        </authorList>
    </citation>
    <scope>NUCLEOTIDE SEQUENCE</scope>
    <source>
        <strain evidence="1">CF00136</strain>
    </source>
</reference>
<dbReference type="Proteomes" id="UP001152049">
    <property type="component" value="Unassembled WGS sequence"/>
</dbReference>
<dbReference type="AlphaFoldDB" id="A0A9W8RYN6"/>
<protein>
    <recommendedName>
        <fullName evidence="3">BTB domain-containing protein</fullName>
    </recommendedName>
</protein>
<evidence type="ECO:0000313" key="2">
    <source>
        <dbReference type="Proteomes" id="UP001152049"/>
    </source>
</evidence>
<accession>A0A9W8RYN6</accession>
<keyword evidence="2" id="KW-1185">Reference proteome</keyword>
<comment type="caution">
    <text evidence="1">The sequence shown here is derived from an EMBL/GenBank/DDBJ whole genome shotgun (WGS) entry which is preliminary data.</text>
</comment>
<sequence>MPSASGAGEGSAASASKDAGLPGESMYAGDTFGFHCRSGKTFQVPWGIIDKYPALAQACRAGGPEKPHDFLFENEAHVVIHYLFTESYHRIVASASIDQHRENMMYEGLRVYVFALEYGIERLAQLAMDEIEKIGEHFALTTMITILADIGLHITLRHHLLAEFMAQKAAALDEDLTKQDATTVQCWVGENRDMECILLETIVKMKLDLQKYQKMLGPLP</sequence>
<evidence type="ECO:0008006" key="3">
    <source>
        <dbReference type="Google" id="ProtNLM"/>
    </source>
</evidence>
<gene>
    <name evidence="1" type="ORF">NW762_007635</name>
</gene>
<name>A0A9W8RYN6_9HYPO</name>
<organism evidence="1 2">
    <name type="scientific">Fusarium torreyae</name>
    <dbReference type="NCBI Taxonomy" id="1237075"/>
    <lineage>
        <taxon>Eukaryota</taxon>
        <taxon>Fungi</taxon>
        <taxon>Dikarya</taxon>
        <taxon>Ascomycota</taxon>
        <taxon>Pezizomycotina</taxon>
        <taxon>Sordariomycetes</taxon>
        <taxon>Hypocreomycetidae</taxon>
        <taxon>Hypocreales</taxon>
        <taxon>Nectriaceae</taxon>
        <taxon>Fusarium</taxon>
    </lineage>
</organism>
<dbReference type="EMBL" id="JAOQAZ010000014">
    <property type="protein sequence ID" value="KAJ4259704.1"/>
    <property type="molecule type" value="Genomic_DNA"/>
</dbReference>
<dbReference type="OrthoDB" id="3594103at2759"/>